<dbReference type="InterPro" id="IPR025862">
    <property type="entry name" value="SelA_trans_N_dom"/>
</dbReference>
<keyword evidence="5 8" id="KW-0648">Protein biosynthesis</keyword>
<evidence type="ECO:0000256" key="4">
    <source>
        <dbReference type="ARBA" id="ARBA00022898"/>
    </source>
</evidence>
<dbReference type="InterPro" id="IPR018319">
    <property type="entry name" value="SelA-like"/>
</dbReference>
<dbReference type="HAMAP" id="MF_00423">
    <property type="entry name" value="SelA"/>
    <property type="match status" value="1"/>
</dbReference>
<feature type="modified residue" description="N6-(pyridoxal phosphate)lysine" evidence="8 9">
    <location>
        <position position="294"/>
    </location>
</feature>
<dbReference type="EC" id="2.9.1.1" evidence="8"/>
<evidence type="ECO:0000256" key="6">
    <source>
        <dbReference type="ARBA" id="ARBA00023266"/>
    </source>
</evidence>
<evidence type="ECO:0000256" key="5">
    <source>
        <dbReference type="ARBA" id="ARBA00022917"/>
    </source>
</evidence>
<dbReference type="Gene3D" id="3.90.1150.180">
    <property type="match status" value="1"/>
</dbReference>
<accession>A0A2M8QCB7</accession>
<dbReference type="Gene3D" id="3.40.640.10">
    <property type="entry name" value="Type I PLP-dependent aspartate aminotransferase-like (Major domain)"/>
    <property type="match status" value="1"/>
</dbReference>
<evidence type="ECO:0000256" key="3">
    <source>
        <dbReference type="ARBA" id="ARBA00022679"/>
    </source>
</evidence>
<sequence>MNDKLRQLPSVSELLAQANGLVEAEGHARVVHALREVLDRARRAIHNGAPPPSRDELIATARALLQSLSLERLPTVVNATGVIIHTNLGRAPLSRSAQEAMMKVGRDYSPLEFDMTIGERGRRGEAVEQLLCQLTGAEAALVVNNCAAATVLMLATVAAGKGVVISRGQLVEIGGGFRIPEIMAQSGARLIEVGTTNRTRLSDYEQAIREAEGHAPGVGAILHVHSSNFLMIGFVEAAPIADLVRLGEQFSVPVLDDLGSGALVDTSQFGLRREPMPQDSLRAGVAMVTFSGDKLLGGPQAGIMLGQREWIERCRRHPLARAFRADKFTLAGLSATLLHYARGEAHREVPVIRMLAMSKADITRRATQMAAQIAGWLRENGLRAELVDGVSTVGGGALPGETLPTTLIALASNARSPGEILAALRARGVIARISNDRVMLDLRTVLDDDELARRLCST</sequence>
<evidence type="ECO:0000256" key="8">
    <source>
        <dbReference type="HAMAP-Rule" id="MF_00423"/>
    </source>
</evidence>
<dbReference type="NCBIfam" id="TIGR00474">
    <property type="entry name" value="selA"/>
    <property type="match status" value="1"/>
</dbReference>
<comment type="catalytic activity">
    <reaction evidence="8">
        <text>L-seryl-tRNA(Sec) + selenophosphate + H(+) = L-selenocysteinyl-tRNA(Sec) + phosphate</text>
        <dbReference type="Rhea" id="RHEA:22728"/>
        <dbReference type="Rhea" id="RHEA-COMP:9742"/>
        <dbReference type="Rhea" id="RHEA-COMP:9743"/>
        <dbReference type="ChEBI" id="CHEBI:15378"/>
        <dbReference type="ChEBI" id="CHEBI:16144"/>
        <dbReference type="ChEBI" id="CHEBI:43474"/>
        <dbReference type="ChEBI" id="CHEBI:78533"/>
        <dbReference type="ChEBI" id="CHEBI:78573"/>
        <dbReference type="EC" id="2.9.1.1"/>
    </reaction>
</comment>
<comment type="cofactor">
    <cofactor evidence="1 8 9">
        <name>pyridoxal 5'-phosphate</name>
        <dbReference type="ChEBI" id="CHEBI:597326"/>
    </cofactor>
</comment>
<dbReference type="SUPFAM" id="SSF53383">
    <property type="entry name" value="PLP-dependent transferases"/>
    <property type="match status" value="1"/>
</dbReference>
<comment type="similarity">
    <text evidence="7 8">Belongs to the SelA family.</text>
</comment>
<feature type="domain" description="L-seryl-tRNA selenium transferase N-terminal" evidence="10">
    <location>
        <begin position="5"/>
        <end position="42"/>
    </location>
</feature>
<dbReference type="InterPro" id="IPR015424">
    <property type="entry name" value="PyrdxlP-dep_Trfase"/>
</dbReference>
<dbReference type="PANTHER" id="PTHR32328:SF0">
    <property type="entry name" value="L-SERYL-TRNA(SEC) SELENIUM TRANSFERASE"/>
    <property type="match status" value="1"/>
</dbReference>
<organism evidence="11 12">
    <name type="scientific">Candidatus Thermofonsia Clade 3 bacterium</name>
    <dbReference type="NCBI Taxonomy" id="2364212"/>
    <lineage>
        <taxon>Bacteria</taxon>
        <taxon>Bacillati</taxon>
        <taxon>Chloroflexota</taxon>
        <taxon>Candidatus Thermofontia</taxon>
        <taxon>Candidatus Thermofonsia Clade 3</taxon>
    </lineage>
</organism>
<evidence type="ECO:0000256" key="7">
    <source>
        <dbReference type="ARBA" id="ARBA00044507"/>
    </source>
</evidence>
<dbReference type="InterPro" id="IPR004534">
    <property type="entry name" value="SelA_trans"/>
</dbReference>
<dbReference type="GO" id="GO:0004125">
    <property type="term" value="F:L-seryl-tRNA(Sec) selenium transferase activity"/>
    <property type="evidence" value="ECO:0007669"/>
    <property type="project" value="UniProtKB-UniRule"/>
</dbReference>
<evidence type="ECO:0000313" key="12">
    <source>
        <dbReference type="Proteomes" id="UP000230790"/>
    </source>
</evidence>
<keyword evidence="2 8" id="KW-0963">Cytoplasm</keyword>
<dbReference type="UniPathway" id="UPA00906">
    <property type="reaction ID" value="UER00896"/>
</dbReference>
<name>A0A2M8QCB7_9CHLR</name>
<dbReference type="GO" id="GO:0001514">
    <property type="term" value="P:selenocysteine incorporation"/>
    <property type="evidence" value="ECO:0007669"/>
    <property type="project" value="UniProtKB-UniRule"/>
</dbReference>
<keyword evidence="6 8" id="KW-0711">Selenium</keyword>
<keyword evidence="4 8" id="KW-0663">Pyridoxal phosphate</keyword>
<proteinExistence type="inferred from homology"/>
<comment type="caution">
    <text evidence="11">The sequence shown here is derived from an EMBL/GenBank/DDBJ whole genome shotgun (WGS) entry which is preliminary data.</text>
</comment>
<evidence type="ECO:0000256" key="9">
    <source>
        <dbReference type="PIRSR" id="PIRSR618319-50"/>
    </source>
</evidence>
<dbReference type="Proteomes" id="UP000230790">
    <property type="component" value="Unassembled WGS sequence"/>
</dbReference>
<reference evidence="11 12" key="1">
    <citation type="submission" date="2017-11" db="EMBL/GenBank/DDBJ databases">
        <title>Evolution of Phototrophy in the Chloroflexi Phylum Driven by Horizontal Gene Transfer.</title>
        <authorList>
            <person name="Ward L.M."/>
            <person name="Hemp J."/>
            <person name="Shih P.M."/>
            <person name="Mcglynn S.E."/>
            <person name="Fischer W."/>
        </authorList>
    </citation>
    <scope>NUCLEOTIDE SEQUENCE [LARGE SCALE GENOMIC DNA]</scope>
    <source>
        <strain evidence="11">JP3_7</strain>
    </source>
</reference>
<dbReference type="Pfam" id="PF12390">
    <property type="entry name" value="Se-cys_synth_N"/>
    <property type="match status" value="1"/>
</dbReference>
<comment type="subcellular location">
    <subcellularLocation>
        <location evidence="8">Cytoplasm</location>
    </subcellularLocation>
</comment>
<dbReference type="Pfam" id="PF03841">
    <property type="entry name" value="SelA"/>
    <property type="match status" value="1"/>
</dbReference>
<comment type="function">
    <text evidence="8">Converts seryl-tRNA(Sec) to selenocysteinyl-tRNA(Sec) required for selenoprotein biosynthesis.</text>
</comment>
<evidence type="ECO:0000259" key="10">
    <source>
        <dbReference type="Pfam" id="PF12390"/>
    </source>
</evidence>
<protein>
    <recommendedName>
        <fullName evidence="8">L-seryl-tRNA(Sec) selenium transferase</fullName>
        <ecNumber evidence="8">2.9.1.1</ecNumber>
    </recommendedName>
    <alternativeName>
        <fullName evidence="8">Selenocysteine synthase</fullName>
        <shortName evidence="8">Sec synthase</shortName>
    </alternativeName>
    <alternativeName>
        <fullName evidence="8">Selenocysteinyl-tRNA(Sec) synthase</fullName>
    </alternativeName>
</protein>
<dbReference type="AlphaFoldDB" id="A0A2M8QCB7"/>
<comment type="pathway">
    <text evidence="8">Aminoacyl-tRNA biosynthesis; selenocysteinyl-tRNA(Sec) biosynthesis; selenocysteinyl-tRNA(Sec) from L-seryl-tRNA(Sec) (bacterial route): step 1/1.</text>
</comment>
<keyword evidence="3 8" id="KW-0808">Transferase</keyword>
<evidence type="ECO:0000256" key="1">
    <source>
        <dbReference type="ARBA" id="ARBA00001933"/>
    </source>
</evidence>
<gene>
    <name evidence="8" type="primary">selA</name>
    <name evidence="11" type="ORF">CUN48_08710</name>
</gene>
<dbReference type="EMBL" id="PGTN01000049">
    <property type="protein sequence ID" value="PJF47437.1"/>
    <property type="molecule type" value="Genomic_DNA"/>
</dbReference>
<dbReference type="GO" id="GO:0005737">
    <property type="term" value="C:cytoplasm"/>
    <property type="evidence" value="ECO:0007669"/>
    <property type="project" value="UniProtKB-SubCell"/>
</dbReference>
<dbReference type="PANTHER" id="PTHR32328">
    <property type="entry name" value="L-SERYL-TRNA(SEC) SELENIUM TRANSFERASE"/>
    <property type="match status" value="1"/>
</dbReference>
<dbReference type="GO" id="GO:0001717">
    <property type="term" value="P:conversion of seryl-tRNAsec to selenocys-tRNAsec"/>
    <property type="evidence" value="ECO:0007669"/>
    <property type="project" value="UniProtKB-UniRule"/>
</dbReference>
<evidence type="ECO:0000256" key="2">
    <source>
        <dbReference type="ARBA" id="ARBA00022490"/>
    </source>
</evidence>
<dbReference type="InterPro" id="IPR015421">
    <property type="entry name" value="PyrdxlP-dep_Trfase_major"/>
</dbReference>
<evidence type="ECO:0000313" key="11">
    <source>
        <dbReference type="EMBL" id="PJF47437.1"/>
    </source>
</evidence>